<gene>
    <name evidence="1" type="ORF">ANN_26303</name>
</gene>
<evidence type="ECO:0000313" key="2">
    <source>
        <dbReference type="Proteomes" id="UP001148838"/>
    </source>
</evidence>
<keyword evidence="2" id="KW-1185">Reference proteome</keyword>
<dbReference type="PANTHER" id="PTHR33939:SF1">
    <property type="entry name" value="DUF4371 DOMAIN-CONTAINING PROTEIN"/>
    <property type="match status" value="1"/>
</dbReference>
<proteinExistence type="predicted"/>
<protein>
    <recommendedName>
        <fullName evidence="3">Tc1-like transposase DDE domain-containing protein</fullName>
    </recommendedName>
</protein>
<evidence type="ECO:0008006" key="3">
    <source>
        <dbReference type="Google" id="ProtNLM"/>
    </source>
</evidence>
<dbReference type="InterPro" id="IPR036397">
    <property type="entry name" value="RNaseH_sf"/>
</dbReference>
<accession>A0ABQ8S5J3</accession>
<dbReference type="EMBL" id="JAJSOF020000036">
    <property type="protein sequence ID" value="KAJ4429299.1"/>
    <property type="molecule type" value="Genomic_DNA"/>
</dbReference>
<dbReference type="PANTHER" id="PTHR33939">
    <property type="entry name" value="PROTEIN CBG22215"/>
    <property type="match status" value="1"/>
</dbReference>
<comment type="caution">
    <text evidence="1">The sequence shown here is derived from an EMBL/GenBank/DDBJ whole genome shotgun (WGS) entry which is preliminary data.</text>
</comment>
<evidence type="ECO:0000313" key="1">
    <source>
        <dbReference type="EMBL" id="KAJ4429299.1"/>
    </source>
</evidence>
<dbReference type="Proteomes" id="UP001148838">
    <property type="component" value="Unassembled WGS sequence"/>
</dbReference>
<reference evidence="1 2" key="1">
    <citation type="journal article" date="2022" name="Allergy">
        <title>Genome assembly and annotation of Periplaneta americana reveal a comprehensive cockroach allergen profile.</title>
        <authorList>
            <person name="Wang L."/>
            <person name="Xiong Q."/>
            <person name="Saelim N."/>
            <person name="Wang L."/>
            <person name="Nong W."/>
            <person name="Wan A.T."/>
            <person name="Shi M."/>
            <person name="Liu X."/>
            <person name="Cao Q."/>
            <person name="Hui J.H.L."/>
            <person name="Sookrung N."/>
            <person name="Leung T.F."/>
            <person name="Tungtrongchitr A."/>
            <person name="Tsui S.K.W."/>
        </authorList>
    </citation>
    <scope>NUCLEOTIDE SEQUENCE [LARGE SCALE GENOMIC DNA]</scope>
    <source>
        <strain evidence="1">PWHHKU_190912</strain>
    </source>
</reference>
<organism evidence="1 2">
    <name type="scientific">Periplaneta americana</name>
    <name type="common">American cockroach</name>
    <name type="synonym">Blatta americana</name>
    <dbReference type="NCBI Taxonomy" id="6978"/>
    <lineage>
        <taxon>Eukaryota</taxon>
        <taxon>Metazoa</taxon>
        <taxon>Ecdysozoa</taxon>
        <taxon>Arthropoda</taxon>
        <taxon>Hexapoda</taxon>
        <taxon>Insecta</taxon>
        <taxon>Pterygota</taxon>
        <taxon>Neoptera</taxon>
        <taxon>Polyneoptera</taxon>
        <taxon>Dictyoptera</taxon>
        <taxon>Blattodea</taxon>
        <taxon>Blattoidea</taxon>
        <taxon>Blattidae</taxon>
        <taxon>Blattinae</taxon>
        <taxon>Periplaneta</taxon>
    </lineage>
</organism>
<dbReference type="Gene3D" id="3.30.420.10">
    <property type="entry name" value="Ribonuclease H-like superfamily/Ribonuclease H"/>
    <property type="match status" value="1"/>
</dbReference>
<name>A0ABQ8S5J3_PERAM</name>
<sequence>MMNQVIPGLPQGCIVVLYNASYQNKQENKASPTHSLKCDIEDWLSRNNINFNAEMRKCELLTLVRQNRPRVECRIDALLRGHGFTPMSFPPPPYHLDLNPIEYVWNLTKMKVAEKNMGEVSITYLKILVLAVFNTITPDDWRRSIKHVRKTASDYWTRDGLMEEAVEQLIISVSVDDELDDENEDGCSTDIVDEFRSSADEDEVLPI</sequence>